<evidence type="ECO:0000256" key="1">
    <source>
        <dbReference type="SAM" id="MobiDB-lite"/>
    </source>
</evidence>
<reference evidence="3" key="1">
    <citation type="submission" date="2021-01" db="EMBL/GenBank/DDBJ databases">
        <title>Marivirga aurantiaca sp. nov., isolated from intertidal surface sediments.</title>
        <authorList>
            <person name="Zhang M."/>
        </authorList>
    </citation>
    <scope>NUCLEOTIDE SEQUENCE</scope>
    <source>
        <strain evidence="3">S37H4</strain>
    </source>
</reference>
<gene>
    <name evidence="3" type="ORF">JKA74_09240</name>
</gene>
<organism evidence="3 4">
    <name type="scientific">Marivirga aurantiaca</name>
    <dbReference type="NCBI Taxonomy" id="2802615"/>
    <lineage>
        <taxon>Bacteria</taxon>
        <taxon>Pseudomonadati</taxon>
        <taxon>Bacteroidota</taxon>
        <taxon>Cytophagia</taxon>
        <taxon>Cytophagales</taxon>
        <taxon>Marivirgaceae</taxon>
        <taxon>Marivirga</taxon>
    </lineage>
</organism>
<accession>A0A934WYI9</accession>
<feature type="chain" id="PRO_5036748597" evidence="2">
    <location>
        <begin position="20"/>
        <end position="414"/>
    </location>
</feature>
<comment type="caution">
    <text evidence="3">The sequence shown here is derived from an EMBL/GenBank/DDBJ whole genome shotgun (WGS) entry which is preliminary data.</text>
</comment>
<name>A0A934WYI9_9BACT</name>
<dbReference type="Proteomes" id="UP000611723">
    <property type="component" value="Unassembled WGS sequence"/>
</dbReference>
<keyword evidence="2" id="KW-0732">Signal</keyword>
<dbReference type="RefSeq" id="WP_201430893.1">
    <property type="nucleotide sequence ID" value="NZ_JAEQBW010000003.1"/>
</dbReference>
<keyword evidence="4" id="KW-1185">Reference proteome</keyword>
<feature type="region of interest" description="Disordered" evidence="1">
    <location>
        <begin position="113"/>
        <end position="140"/>
    </location>
</feature>
<evidence type="ECO:0000256" key="2">
    <source>
        <dbReference type="SAM" id="SignalP"/>
    </source>
</evidence>
<proteinExistence type="predicted"/>
<dbReference type="AlphaFoldDB" id="A0A934WYI9"/>
<protein>
    <submittedName>
        <fullName evidence="3">Uncharacterized protein</fullName>
    </submittedName>
</protein>
<sequence>MKKYIIIIGLLFTANILLAQQVDQQKMEKDLKVAQTVLKSLVNENQRSHWNNHTNGDEAQYIEGFGVILNLPANNMVFYEFSPELPPMPDFSEAIVKGMEAVERLELIIEEEEEEEIDNQEREAERQERRKELQERQQELEQRAHTIAKRARAKVMNTDSIREVRQEQKIESIKSFLLDYGHLISQVKDEEKILVMEKGNHHRFYYNSQGVDARKRGKLSAEITMKDIKAYQSGKIDRKEAESRITINLGNEDSPLAKDLALLQSILQRLYQSDLSETYYVQSPIFHEQIEGMGVIFYMDMVSSIQAGKDLWRVPTQQKESLNQQQRDDLVKKLYPQFEAELKANILEYGKNITSLKDNEQLIFKVAITKCTDCGIPENLELQINGKVLKELKSGKLDEKQALQQLKITQGEMQ</sequence>
<evidence type="ECO:0000313" key="4">
    <source>
        <dbReference type="Proteomes" id="UP000611723"/>
    </source>
</evidence>
<evidence type="ECO:0000313" key="3">
    <source>
        <dbReference type="EMBL" id="MBK6265222.1"/>
    </source>
</evidence>
<dbReference type="EMBL" id="JAEQBW010000003">
    <property type="protein sequence ID" value="MBK6265222.1"/>
    <property type="molecule type" value="Genomic_DNA"/>
</dbReference>
<feature type="compositionally biased region" description="Basic and acidic residues" evidence="1">
    <location>
        <begin position="119"/>
        <end position="140"/>
    </location>
</feature>
<feature type="signal peptide" evidence="2">
    <location>
        <begin position="1"/>
        <end position="19"/>
    </location>
</feature>